<dbReference type="GO" id="GO:0005737">
    <property type="term" value="C:cytoplasm"/>
    <property type="evidence" value="ECO:0007669"/>
    <property type="project" value="TreeGrafter"/>
</dbReference>
<evidence type="ECO:0000313" key="1">
    <source>
        <dbReference type="EMBL" id="CAF1518666.1"/>
    </source>
</evidence>
<dbReference type="SUPFAM" id="SSF116878">
    <property type="entry name" value="TrmE connector domain"/>
    <property type="match status" value="1"/>
</dbReference>
<dbReference type="Proteomes" id="UP000663882">
    <property type="component" value="Unassembled WGS sequence"/>
</dbReference>
<gene>
    <name evidence="1" type="ORF">RFH988_LOCUS39255</name>
</gene>
<dbReference type="OrthoDB" id="188276at2759"/>
<proteinExistence type="predicted"/>
<dbReference type="SUPFAM" id="SSF103025">
    <property type="entry name" value="Folate-binding domain"/>
    <property type="match status" value="1"/>
</dbReference>
<accession>A0A815UNY5</accession>
<name>A0A815UNY5_9BILA</name>
<organism evidence="1 2">
    <name type="scientific">Rotaria sordida</name>
    <dbReference type="NCBI Taxonomy" id="392033"/>
    <lineage>
        <taxon>Eukaryota</taxon>
        <taxon>Metazoa</taxon>
        <taxon>Spiralia</taxon>
        <taxon>Gnathifera</taxon>
        <taxon>Rotifera</taxon>
        <taxon>Eurotatoria</taxon>
        <taxon>Bdelloidea</taxon>
        <taxon>Philodinida</taxon>
        <taxon>Philodinidae</taxon>
        <taxon>Rotaria</taxon>
    </lineage>
</organism>
<dbReference type="PANTHER" id="PTHR42714">
    <property type="entry name" value="TRNA MODIFICATION GTPASE GTPBP3"/>
    <property type="match status" value="1"/>
</dbReference>
<protein>
    <submittedName>
        <fullName evidence="1">Uncharacterized protein</fullName>
    </submittedName>
</protein>
<dbReference type="EMBL" id="CAJNOO010015588">
    <property type="protein sequence ID" value="CAF1518666.1"/>
    <property type="molecule type" value="Genomic_DNA"/>
</dbReference>
<dbReference type="GO" id="GO:0030488">
    <property type="term" value="P:tRNA methylation"/>
    <property type="evidence" value="ECO:0007669"/>
    <property type="project" value="TreeGrafter"/>
</dbReference>
<dbReference type="GO" id="GO:0002098">
    <property type="term" value="P:tRNA wobble uridine modification"/>
    <property type="evidence" value="ECO:0007669"/>
    <property type="project" value="TreeGrafter"/>
</dbReference>
<dbReference type="PANTHER" id="PTHR42714:SF2">
    <property type="entry name" value="TRNA MODIFICATION GTPASE GTPBP3, MITOCHONDRIAL"/>
    <property type="match status" value="1"/>
</dbReference>
<dbReference type="Gene3D" id="3.30.1360.120">
    <property type="entry name" value="Probable tRNA modification gtpase trme, domain 1"/>
    <property type="match status" value="1"/>
</dbReference>
<reference evidence="1" key="1">
    <citation type="submission" date="2021-02" db="EMBL/GenBank/DDBJ databases">
        <authorList>
            <person name="Nowell W R."/>
        </authorList>
    </citation>
    <scope>NUCLEOTIDE SEQUENCE</scope>
</reference>
<evidence type="ECO:0000313" key="2">
    <source>
        <dbReference type="Proteomes" id="UP000663882"/>
    </source>
</evidence>
<comment type="caution">
    <text evidence="1">The sequence shown here is derived from an EMBL/GenBank/DDBJ whole genome shotgun (WGS) entry which is preliminary data.</text>
</comment>
<dbReference type="AlphaFoldDB" id="A0A815UNY5"/>
<dbReference type="InterPro" id="IPR027266">
    <property type="entry name" value="TrmE/GcvT-like"/>
</dbReference>
<sequence length="45" mass="5091">MEGVRLAEAGEFTRRAFLNNKFDLTAAEGIADLIEAETIWQHRQA</sequence>
<feature type="non-terminal residue" evidence="1">
    <location>
        <position position="45"/>
    </location>
</feature>